<sequence length="170" mass="20106">MVTTWNRMSMVVDRYERLAICQLKDLRTFQKRVMQFPLEDSRSVRRQIHQLGDQLESGLKQLLAERENLDETSQELFDARVEPIRLVDEYEIFEIIMTYFIICGRYSQETDIKLNEAKVKAEEARLVADATARLNKEHVERANYDLQHGREQLKKALKHKTSQVLPSFSF</sequence>
<protein>
    <submittedName>
        <fullName evidence="4">V-type proton ATPase subunit a</fullName>
    </submittedName>
</protein>
<keyword evidence="1" id="KW-0175">Coiled coil</keyword>
<organism evidence="3 4">
    <name type="scientific">Heterorhabditis bacteriophora</name>
    <name type="common">Entomopathogenic nematode worm</name>
    <dbReference type="NCBI Taxonomy" id="37862"/>
    <lineage>
        <taxon>Eukaryota</taxon>
        <taxon>Metazoa</taxon>
        <taxon>Ecdysozoa</taxon>
        <taxon>Nematoda</taxon>
        <taxon>Chromadorea</taxon>
        <taxon>Rhabditida</taxon>
        <taxon>Rhabditina</taxon>
        <taxon>Rhabditomorpha</taxon>
        <taxon>Strongyloidea</taxon>
        <taxon>Heterorhabditidae</taxon>
        <taxon>Heterorhabditis</taxon>
    </lineage>
</organism>
<feature type="coiled-coil region" evidence="1">
    <location>
        <begin position="52"/>
        <end position="79"/>
    </location>
</feature>
<keyword evidence="3" id="KW-1185">Reference proteome</keyword>
<evidence type="ECO:0000313" key="3">
    <source>
        <dbReference type="Proteomes" id="UP000095283"/>
    </source>
</evidence>
<evidence type="ECO:0000256" key="1">
    <source>
        <dbReference type="SAM" id="Coils"/>
    </source>
</evidence>
<dbReference type="Pfam" id="PF26585">
    <property type="entry name" value="STX17_N"/>
    <property type="match status" value="1"/>
</dbReference>
<feature type="domain" description="STX17-like N-terminal" evidence="2">
    <location>
        <begin position="6"/>
        <end position="86"/>
    </location>
</feature>
<dbReference type="Proteomes" id="UP000095283">
    <property type="component" value="Unplaced"/>
</dbReference>
<reference evidence="4" key="1">
    <citation type="submission" date="2016-11" db="UniProtKB">
        <authorList>
            <consortium name="WormBaseParasite"/>
        </authorList>
    </citation>
    <scope>IDENTIFICATION</scope>
</reference>
<name>A0A1I7XMW1_HETBA</name>
<accession>A0A1I7XMW1</accession>
<evidence type="ECO:0000259" key="2">
    <source>
        <dbReference type="Pfam" id="PF26585"/>
    </source>
</evidence>
<evidence type="ECO:0000313" key="4">
    <source>
        <dbReference type="WBParaSite" id="Hba_19072"/>
    </source>
</evidence>
<dbReference type="InterPro" id="IPR059001">
    <property type="entry name" value="STX17_N"/>
</dbReference>
<dbReference type="WBParaSite" id="Hba_19072">
    <property type="protein sequence ID" value="Hba_19072"/>
    <property type="gene ID" value="Hba_19072"/>
</dbReference>
<proteinExistence type="predicted"/>
<dbReference type="AlphaFoldDB" id="A0A1I7XMW1"/>